<keyword evidence="14" id="KW-1185">Reference proteome</keyword>
<dbReference type="SUPFAM" id="SSF52440">
    <property type="entry name" value="PreATP-grasp domain"/>
    <property type="match status" value="1"/>
</dbReference>
<dbReference type="FunCoup" id="B3RIZ4">
    <property type="interactions" value="1683"/>
</dbReference>
<evidence type="ECO:0000259" key="12">
    <source>
        <dbReference type="PROSITE" id="PS50979"/>
    </source>
</evidence>
<dbReference type="SUPFAM" id="SSF51230">
    <property type="entry name" value="Single hybrid motif"/>
    <property type="match status" value="1"/>
</dbReference>
<dbReference type="GO" id="GO:0005759">
    <property type="term" value="C:mitochondrial matrix"/>
    <property type="evidence" value="ECO:0007669"/>
    <property type="project" value="UniProtKB-SubCell"/>
</dbReference>
<dbReference type="Gene3D" id="3.30.470.20">
    <property type="entry name" value="ATP-grasp fold, B domain"/>
    <property type="match status" value="1"/>
</dbReference>
<keyword evidence="3" id="KW-0436">Ligase</keyword>
<dbReference type="FunFam" id="3.30.1490.20:FF:000003">
    <property type="entry name" value="acetyl-CoA carboxylase isoform X1"/>
    <property type="match status" value="1"/>
</dbReference>
<dbReference type="FunFam" id="3.40.50.20:FF:000010">
    <property type="entry name" value="Propionyl-CoA carboxylase subunit alpha"/>
    <property type="match status" value="1"/>
</dbReference>
<evidence type="ECO:0000259" key="10">
    <source>
        <dbReference type="PROSITE" id="PS50968"/>
    </source>
</evidence>
<evidence type="ECO:0000256" key="5">
    <source>
        <dbReference type="ARBA" id="ARBA00022840"/>
    </source>
</evidence>
<evidence type="ECO:0000313" key="13">
    <source>
        <dbReference type="EMBL" id="EDV29275.1"/>
    </source>
</evidence>
<dbReference type="SMART" id="SM00878">
    <property type="entry name" value="Biotin_carb_C"/>
    <property type="match status" value="1"/>
</dbReference>
<dbReference type="PROSITE" id="PS50968">
    <property type="entry name" value="BIOTINYL_LIPOYL"/>
    <property type="match status" value="1"/>
</dbReference>
<dbReference type="Proteomes" id="UP000009022">
    <property type="component" value="Unassembled WGS sequence"/>
</dbReference>
<gene>
    <name evidence="13" type="ORF">TRIADDRAFT_18834</name>
</gene>
<name>B3RIZ4_TRIAD</name>
<reference evidence="13 14" key="1">
    <citation type="journal article" date="2008" name="Nature">
        <title>The Trichoplax genome and the nature of placozoans.</title>
        <authorList>
            <person name="Srivastava M."/>
            <person name="Begovic E."/>
            <person name="Chapman J."/>
            <person name="Putnam N.H."/>
            <person name="Hellsten U."/>
            <person name="Kawashima T."/>
            <person name="Kuo A."/>
            <person name="Mitros T."/>
            <person name="Salamov A."/>
            <person name="Carpenter M.L."/>
            <person name="Signorovitch A.Y."/>
            <person name="Moreno M.A."/>
            <person name="Kamm K."/>
            <person name="Grimwood J."/>
            <person name="Schmutz J."/>
            <person name="Shapiro H."/>
            <person name="Grigoriev I.V."/>
            <person name="Buss L.W."/>
            <person name="Schierwater B."/>
            <person name="Dellaporta S.L."/>
            <person name="Rokhsar D.S."/>
        </authorList>
    </citation>
    <scope>NUCLEOTIDE SEQUENCE [LARGE SCALE GENOMIC DNA]</scope>
    <source>
        <strain evidence="13 14">Grell-BS-1999</strain>
    </source>
</reference>
<dbReference type="InterPro" id="IPR001882">
    <property type="entry name" value="Biotin_BS"/>
</dbReference>
<dbReference type="KEGG" id="tad:TRIADDRAFT_18834"/>
<dbReference type="PANTHER" id="PTHR18866:SF33">
    <property type="entry name" value="METHYLCROTONOYL-COA CARBOXYLASE SUBUNIT ALPHA, MITOCHONDRIAL-RELATED"/>
    <property type="match status" value="1"/>
</dbReference>
<feature type="domain" description="Biotin carboxylation" evidence="12">
    <location>
        <begin position="24"/>
        <end position="470"/>
    </location>
</feature>
<dbReference type="GO" id="GO:0046872">
    <property type="term" value="F:metal ion binding"/>
    <property type="evidence" value="ECO:0007669"/>
    <property type="project" value="InterPro"/>
</dbReference>
<dbReference type="OrthoDB" id="196847at2759"/>
<dbReference type="NCBIfam" id="NF006367">
    <property type="entry name" value="PRK08591.1"/>
    <property type="match status" value="1"/>
</dbReference>
<dbReference type="Gene3D" id="2.40.50.100">
    <property type="match status" value="1"/>
</dbReference>
<dbReference type="CTD" id="6748894"/>
<feature type="domain" description="Lipoyl-binding" evidence="10">
    <location>
        <begin position="621"/>
        <end position="697"/>
    </location>
</feature>
<dbReference type="SUPFAM" id="SSF51246">
    <property type="entry name" value="Rudiment single hybrid motif"/>
    <property type="match status" value="1"/>
</dbReference>
<dbReference type="RefSeq" id="XP_002108477.1">
    <property type="nucleotide sequence ID" value="XM_002108441.1"/>
</dbReference>
<dbReference type="eggNOG" id="KOG0238">
    <property type="taxonomic scope" value="Eukaryota"/>
</dbReference>
<evidence type="ECO:0000256" key="9">
    <source>
        <dbReference type="PROSITE-ProRule" id="PRU00409"/>
    </source>
</evidence>
<dbReference type="InterPro" id="IPR013815">
    <property type="entry name" value="ATP_grasp_subdomain_1"/>
</dbReference>
<dbReference type="Gene3D" id="3.30.700.40">
    <property type="match status" value="1"/>
</dbReference>
<dbReference type="PROSITE" id="PS00867">
    <property type="entry name" value="CPSASE_2"/>
    <property type="match status" value="1"/>
</dbReference>
<dbReference type="Gene3D" id="3.30.1490.20">
    <property type="entry name" value="ATP-grasp fold, A domain"/>
    <property type="match status" value="1"/>
</dbReference>
<evidence type="ECO:0000256" key="8">
    <source>
        <dbReference type="ARBA" id="ARBA00023267"/>
    </source>
</evidence>
<evidence type="ECO:0000256" key="1">
    <source>
        <dbReference type="ARBA" id="ARBA00001953"/>
    </source>
</evidence>
<proteinExistence type="predicted"/>
<sequence length="703" mass="77905">MIRLFYFIIHQNHLFIPIEVKRKKISKVLIANRGEIACRVIKTAKSMGIKTVAVYSSADQGSMHVEMADEAYYIGEAPSRDSYLRGDKILDIANYCGAQAIHPGYGFLSENADFAELCESQGIVFIGPPASAIRDMGLKSTSKQIMADAGVPIIEGYHGEDQADAKLKDEASRIGYPVMLKAVCGGGGKGMRIVMNEGEFDQALESARRESLKSFNDDKMIVEKYIEEPRHVEVQVFADQHGNAVYLSERDCSVQRRHQKIIEEAPAPGLSESIRHEIGAAAVRAAKAVNYVGAGTVEFIMDKHKKFFFMEMNTRLQVEHPVTELVTNTDLVEWQLQVASGKELPLLQGDIEPYGHAAEARIYAEDPNNNFLPGAGPLRHLKFPLNSDSVRIDTGVTQGDNVSVHYDPMIAKLIVWGEDRESALRKLVYSLNECHVVGLNTNLRFLTDLASHPEFIAGNVHTGFIQEHENSLFESTKSVLSCDQSALACLSLLLFEQKDGLLRDMFISQDLYSPWNSTSGLRFNTLYSKSVTLMDGESEMNFLVTYNRDGSYSIKLSDTLEMEVAGKIFDAEDDDTIFINAVVNGVKHTASVVRYNDCLHIFTADDSFKVQVPLPKFVTMQQDSAITGAGTVAPMTGAIIKVLVENGQKVEAGDVLMLIEAMKMEHKIVSPRSATVKTVLFQEGDSVEKDQSLIIFEESEDNE</sequence>
<dbReference type="PROSITE" id="PS50975">
    <property type="entry name" value="ATP_GRASP"/>
    <property type="match status" value="1"/>
</dbReference>
<evidence type="ECO:0000256" key="4">
    <source>
        <dbReference type="ARBA" id="ARBA00022741"/>
    </source>
</evidence>
<keyword evidence="5 9" id="KW-0067">ATP-binding</keyword>
<dbReference type="InterPro" id="IPR011054">
    <property type="entry name" value="Rudment_hybrid_motif"/>
</dbReference>
<dbReference type="Pfam" id="PF02786">
    <property type="entry name" value="CPSase_L_D2"/>
    <property type="match status" value="1"/>
</dbReference>
<keyword evidence="8" id="KW-0092">Biotin</keyword>
<dbReference type="GO" id="GO:0005739">
    <property type="term" value="C:mitochondrion"/>
    <property type="evidence" value="ECO:0000318"/>
    <property type="project" value="GO_Central"/>
</dbReference>
<dbReference type="Pfam" id="PF00364">
    <property type="entry name" value="Biotin_lipoyl"/>
    <property type="match status" value="1"/>
</dbReference>
<dbReference type="InterPro" id="IPR011761">
    <property type="entry name" value="ATP-grasp"/>
</dbReference>
<dbReference type="InterPro" id="IPR005482">
    <property type="entry name" value="Biotin_COase_C"/>
</dbReference>
<evidence type="ECO:0000256" key="7">
    <source>
        <dbReference type="ARBA" id="ARBA00023128"/>
    </source>
</evidence>
<dbReference type="STRING" id="10228.B3RIZ4"/>
<dbReference type="PhylomeDB" id="B3RIZ4"/>
<dbReference type="SUPFAM" id="SSF56059">
    <property type="entry name" value="Glutathione synthetase ATP-binding domain-like"/>
    <property type="match status" value="1"/>
</dbReference>
<feature type="domain" description="ATP-grasp" evidence="11">
    <location>
        <begin position="143"/>
        <end position="340"/>
    </location>
</feature>
<evidence type="ECO:0000256" key="6">
    <source>
        <dbReference type="ARBA" id="ARBA00022946"/>
    </source>
</evidence>
<dbReference type="GO" id="GO:0005524">
    <property type="term" value="F:ATP binding"/>
    <property type="evidence" value="ECO:0007669"/>
    <property type="project" value="UniProtKB-UniRule"/>
</dbReference>
<dbReference type="InterPro" id="IPR011053">
    <property type="entry name" value="Single_hybrid_motif"/>
</dbReference>
<keyword evidence="6" id="KW-0809">Transit peptide</keyword>
<dbReference type="CDD" id="cd06850">
    <property type="entry name" value="biotinyl_domain"/>
    <property type="match status" value="1"/>
</dbReference>
<accession>B3RIZ4</accession>
<dbReference type="PROSITE" id="PS50979">
    <property type="entry name" value="BC"/>
    <property type="match status" value="1"/>
</dbReference>
<dbReference type="Pfam" id="PF00289">
    <property type="entry name" value="Biotin_carb_N"/>
    <property type="match status" value="1"/>
</dbReference>
<dbReference type="GeneID" id="6748894"/>
<dbReference type="InterPro" id="IPR005481">
    <property type="entry name" value="BC-like_N"/>
</dbReference>
<keyword evidence="4 9" id="KW-0547">Nucleotide-binding</keyword>
<dbReference type="Pfam" id="PF02785">
    <property type="entry name" value="Biotin_carb_C"/>
    <property type="match status" value="1"/>
</dbReference>
<dbReference type="OMA" id="FINKPKH"/>
<comment type="cofactor">
    <cofactor evidence="1">
        <name>biotin</name>
        <dbReference type="ChEBI" id="CHEBI:57586"/>
    </cofactor>
</comment>
<evidence type="ECO:0000259" key="11">
    <source>
        <dbReference type="PROSITE" id="PS50975"/>
    </source>
</evidence>
<evidence type="ECO:0000313" key="14">
    <source>
        <dbReference type="Proteomes" id="UP000009022"/>
    </source>
</evidence>
<dbReference type="GO" id="GO:0016874">
    <property type="term" value="F:ligase activity"/>
    <property type="evidence" value="ECO:0007669"/>
    <property type="project" value="UniProtKB-KW"/>
</dbReference>
<dbReference type="AlphaFoldDB" id="B3RIZ4"/>
<evidence type="ECO:0000256" key="2">
    <source>
        <dbReference type="ARBA" id="ARBA00004305"/>
    </source>
</evidence>
<dbReference type="InterPro" id="IPR050856">
    <property type="entry name" value="Biotin_carboxylase_complex"/>
</dbReference>
<dbReference type="InterPro" id="IPR016185">
    <property type="entry name" value="PreATP-grasp_dom_sf"/>
</dbReference>
<evidence type="ECO:0008006" key="15">
    <source>
        <dbReference type="Google" id="ProtNLM"/>
    </source>
</evidence>
<dbReference type="InterPro" id="IPR011764">
    <property type="entry name" value="Biotin_carboxylation_dom"/>
</dbReference>
<organism evidence="13 14">
    <name type="scientific">Trichoplax adhaerens</name>
    <name type="common">Trichoplax reptans</name>
    <dbReference type="NCBI Taxonomy" id="10228"/>
    <lineage>
        <taxon>Eukaryota</taxon>
        <taxon>Metazoa</taxon>
        <taxon>Placozoa</taxon>
        <taxon>Uniplacotomia</taxon>
        <taxon>Trichoplacea</taxon>
        <taxon>Trichoplacidae</taxon>
        <taxon>Trichoplax</taxon>
    </lineage>
</organism>
<keyword evidence="7" id="KW-0496">Mitochondrion</keyword>
<dbReference type="PROSITE" id="PS00188">
    <property type="entry name" value="BIOTIN"/>
    <property type="match status" value="1"/>
</dbReference>
<protein>
    <recommendedName>
        <fullName evidence="15">Methylcrotonoyl-CoA carboxylase subunit alpha, mitochondrial</fullName>
    </recommendedName>
</protein>
<dbReference type="FunFam" id="2.40.50.100:FF:000003">
    <property type="entry name" value="Acetyl-CoA carboxylase biotin carboxyl carrier protein"/>
    <property type="match status" value="1"/>
</dbReference>
<comment type="subcellular location">
    <subcellularLocation>
        <location evidence="2">Mitochondrion matrix</location>
    </subcellularLocation>
</comment>
<evidence type="ECO:0000256" key="3">
    <source>
        <dbReference type="ARBA" id="ARBA00022598"/>
    </source>
</evidence>
<dbReference type="PANTHER" id="PTHR18866">
    <property type="entry name" value="CARBOXYLASE:PYRUVATE/ACETYL-COA/PROPIONYL-COA CARBOXYLASE"/>
    <property type="match status" value="1"/>
</dbReference>
<dbReference type="EMBL" id="DS985241">
    <property type="protein sequence ID" value="EDV29275.1"/>
    <property type="molecule type" value="Genomic_DNA"/>
</dbReference>
<dbReference type="FunFam" id="3.30.470.20:FF:000028">
    <property type="entry name" value="Methylcrotonoyl-CoA carboxylase subunit alpha, mitochondrial"/>
    <property type="match status" value="1"/>
</dbReference>
<dbReference type="InterPro" id="IPR000089">
    <property type="entry name" value="Biotin_lipoyl"/>
</dbReference>
<dbReference type="InParanoid" id="B3RIZ4"/>
<dbReference type="HOGENOM" id="CLU_000395_3_1_1"/>
<dbReference type="Gene3D" id="3.40.50.20">
    <property type="match status" value="1"/>
</dbReference>
<dbReference type="InterPro" id="IPR005479">
    <property type="entry name" value="CPAse_ATP-bd"/>
</dbReference>